<name>A0A8K0EYH1_BRALA</name>
<feature type="region of interest" description="Disordered" evidence="1">
    <location>
        <begin position="1"/>
        <end position="58"/>
    </location>
</feature>
<dbReference type="EMBL" id="OV696691">
    <property type="protein sequence ID" value="CAH1267841.1"/>
    <property type="molecule type" value="Genomic_DNA"/>
</dbReference>
<dbReference type="Proteomes" id="UP000838412">
    <property type="component" value="Chromosome 6"/>
</dbReference>
<dbReference type="AlphaFoldDB" id="A0A8K0EYH1"/>
<feature type="compositionally biased region" description="Basic and acidic residues" evidence="1">
    <location>
        <begin position="48"/>
        <end position="58"/>
    </location>
</feature>
<protein>
    <submittedName>
        <fullName evidence="2">Hypp3796 protein</fullName>
    </submittedName>
</protein>
<accession>A0A8K0EYH1</accession>
<organism evidence="2 3">
    <name type="scientific">Branchiostoma lanceolatum</name>
    <name type="common">Common lancelet</name>
    <name type="synonym">Amphioxus lanceolatum</name>
    <dbReference type="NCBI Taxonomy" id="7740"/>
    <lineage>
        <taxon>Eukaryota</taxon>
        <taxon>Metazoa</taxon>
        <taxon>Chordata</taxon>
        <taxon>Cephalochordata</taxon>
        <taxon>Leptocardii</taxon>
        <taxon>Amphioxiformes</taxon>
        <taxon>Branchiostomatidae</taxon>
        <taxon>Branchiostoma</taxon>
    </lineage>
</organism>
<evidence type="ECO:0000256" key="1">
    <source>
        <dbReference type="SAM" id="MobiDB-lite"/>
    </source>
</evidence>
<feature type="compositionally biased region" description="Basic and acidic residues" evidence="1">
    <location>
        <begin position="1"/>
        <end position="14"/>
    </location>
</feature>
<reference evidence="2" key="1">
    <citation type="submission" date="2022-01" db="EMBL/GenBank/DDBJ databases">
        <authorList>
            <person name="Braso-Vives M."/>
        </authorList>
    </citation>
    <scope>NUCLEOTIDE SEQUENCE</scope>
</reference>
<gene>
    <name evidence="2" type="primary">Hypp3796</name>
    <name evidence="2" type="ORF">BLAG_LOCUS21018</name>
</gene>
<proteinExistence type="predicted"/>
<dbReference type="OrthoDB" id="10534902at2759"/>
<sequence>MCYRSDETEQTHDTVDEDHENDTDSSASSTGEAEMYFGEESEGGSTPERQETPERKFSGIKIEFKARVENSGNQLTEMLQARGILKTKEDGIHSEQRFREDGGGLTTL</sequence>
<keyword evidence="3" id="KW-1185">Reference proteome</keyword>
<evidence type="ECO:0000313" key="3">
    <source>
        <dbReference type="Proteomes" id="UP000838412"/>
    </source>
</evidence>
<evidence type="ECO:0000313" key="2">
    <source>
        <dbReference type="EMBL" id="CAH1267841.1"/>
    </source>
</evidence>